<dbReference type="InterPro" id="IPR007621">
    <property type="entry name" value="TPM_dom"/>
</dbReference>
<accession>A0ABR6RL20</accession>
<reference evidence="2 3" key="1">
    <citation type="submission" date="2020-08" db="EMBL/GenBank/DDBJ databases">
        <title>Functional genomics of gut bacteria from endangered species of beetles.</title>
        <authorList>
            <person name="Carlos-Shanley C."/>
        </authorList>
    </citation>
    <scope>NUCLEOTIDE SEQUENCE [LARGE SCALE GENOMIC DNA]</scope>
    <source>
        <strain evidence="2 3">S00124</strain>
    </source>
</reference>
<keyword evidence="3" id="KW-1185">Reference proteome</keyword>
<proteinExistence type="predicted"/>
<evidence type="ECO:0000313" key="2">
    <source>
        <dbReference type="EMBL" id="MBB6579858.1"/>
    </source>
</evidence>
<dbReference type="Pfam" id="PF04536">
    <property type="entry name" value="TPM_phosphatase"/>
    <property type="match status" value="1"/>
</dbReference>
<organism evidence="2 3">
    <name type="scientific">Comamonas odontotermitis</name>
    <dbReference type="NCBI Taxonomy" id="379895"/>
    <lineage>
        <taxon>Bacteria</taxon>
        <taxon>Pseudomonadati</taxon>
        <taxon>Pseudomonadota</taxon>
        <taxon>Betaproteobacteria</taxon>
        <taxon>Burkholderiales</taxon>
        <taxon>Comamonadaceae</taxon>
        <taxon>Comamonas</taxon>
    </lineage>
</organism>
<sequence>MGSWLQRLGRQLRHRILDRDASYALPQAARERIAQAIAASEAMHTGQIRVYVETALPWSYIRRDAPARERAVMEFSKQRVWDTEHNNGVLIYLLLTEHAIEIVADRAVARRVDTAQWHSIIAGLAGDLRGGLYEEALKKAITQVSQLLEQNFPRQSAVADNELPDIPIVR</sequence>
<dbReference type="PANTHER" id="PTHR30373:SF8">
    <property type="entry name" value="BLL7265 PROTEIN"/>
    <property type="match status" value="1"/>
</dbReference>
<dbReference type="PANTHER" id="PTHR30373">
    <property type="entry name" value="UPF0603 PROTEIN YGCG"/>
    <property type="match status" value="1"/>
</dbReference>
<dbReference type="RefSeq" id="WP_184711536.1">
    <property type="nucleotide sequence ID" value="NZ_JACHKZ010000041.1"/>
</dbReference>
<evidence type="ECO:0000259" key="1">
    <source>
        <dbReference type="Pfam" id="PF04536"/>
    </source>
</evidence>
<protein>
    <submittedName>
        <fullName evidence="2">Membrane protein</fullName>
    </submittedName>
</protein>
<dbReference type="Gene3D" id="3.10.310.50">
    <property type="match status" value="1"/>
</dbReference>
<gene>
    <name evidence="2" type="ORF">HNP33_003977</name>
</gene>
<comment type="caution">
    <text evidence="2">The sequence shown here is derived from an EMBL/GenBank/DDBJ whole genome shotgun (WGS) entry which is preliminary data.</text>
</comment>
<evidence type="ECO:0000313" key="3">
    <source>
        <dbReference type="Proteomes" id="UP000562492"/>
    </source>
</evidence>
<name>A0ABR6RL20_9BURK</name>
<dbReference type="Proteomes" id="UP000562492">
    <property type="component" value="Unassembled WGS sequence"/>
</dbReference>
<dbReference type="EMBL" id="JACHKZ010000041">
    <property type="protein sequence ID" value="MBB6579858.1"/>
    <property type="molecule type" value="Genomic_DNA"/>
</dbReference>
<feature type="domain" description="TPM" evidence="1">
    <location>
        <begin position="23"/>
        <end position="146"/>
    </location>
</feature>